<proteinExistence type="predicted"/>
<gene>
    <name evidence="2" type="ORF">CSC2_09520</name>
</gene>
<evidence type="ECO:0008006" key="4">
    <source>
        <dbReference type="Google" id="ProtNLM"/>
    </source>
</evidence>
<organism evidence="2 3">
    <name type="scientific">Clostridium zeae</name>
    <dbReference type="NCBI Taxonomy" id="2759022"/>
    <lineage>
        <taxon>Bacteria</taxon>
        <taxon>Bacillati</taxon>
        <taxon>Bacillota</taxon>
        <taxon>Clostridia</taxon>
        <taxon>Eubacteriales</taxon>
        <taxon>Clostridiaceae</taxon>
        <taxon>Clostridium</taxon>
    </lineage>
</organism>
<accession>A0ABQ1E6V4</accession>
<dbReference type="EMBL" id="BMBA01000001">
    <property type="protein sequence ID" value="GFZ30426.1"/>
    <property type="molecule type" value="Genomic_DNA"/>
</dbReference>
<keyword evidence="3" id="KW-1185">Reference proteome</keyword>
<name>A0ABQ1E6V4_9CLOT</name>
<protein>
    <recommendedName>
        <fullName evidence="4">Exosortase</fullName>
    </recommendedName>
</protein>
<feature type="transmembrane region" description="Helical" evidence="1">
    <location>
        <begin position="37"/>
        <end position="57"/>
    </location>
</feature>
<evidence type="ECO:0000313" key="3">
    <source>
        <dbReference type="Proteomes" id="UP000663802"/>
    </source>
</evidence>
<dbReference type="RefSeq" id="WP_206868396.1">
    <property type="nucleotide sequence ID" value="NZ_BMBA01000001.1"/>
</dbReference>
<feature type="transmembrane region" description="Helical" evidence="1">
    <location>
        <begin position="87"/>
        <end position="109"/>
    </location>
</feature>
<dbReference type="Proteomes" id="UP000663802">
    <property type="component" value="Unassembled WGS sequence"/>
</dbReference>
<sequence length="114" mass="13036">MKIKNAIVILFPSIIMLLIIVFYFSNDRIREYDKMGLLILSLLFIFPILFAIQGVILGKKKINVFLALGISTAVFAILSLIWLNSSALFYCVIYLPLGMLGYLFGRWFYGKSNE</sequence>
<keyword evidence="1" id="KW-1133">Transmembrane helix</keyword>
<comment type="caution">
    <text evidence="2">The sequence shown here is derived from an EMBL/GenBank/DDBJ whole genome shotgun (WGS) entry which is preliminary data.</text>
</comment>
<feature type="transmembrane region" description="Helical" evidence="1">
    <location>
        <begin position="7"/>
        <end position="25"/>
    </location>
</feature>
<keyword evidence="1" id="KW-0812">Transmembrane</keyword>
<keyword evidence="1" id="KW-0472">Membrane</keyword>
<evidence type="ECO:0000313" key="2">
    <source>
        <dbReference type="EMBL" id="GFZ30426.1"/>
    </source>
</evidence>
<reference evidence="2 3" key="1">
    <citation type="journal article" date="2021" name="Int. J. Syst. Evol. Microbiol.">
        <title>Clostridium zeae sp. nov., isolated from corn silage.</title>
        <authorList>
            <person name="Kobayashi H."/>
            <person name="Tanizawa Y."/>
            <person name="Yagura M."/>
            <person name="Sakamoto M."/>
            <person name="Ohkuma M."/>
            <person name="Tohno M."/>
        </authorList>
    </citation>
    <scope>NUCLEOTIDE SEQUENCE [LARGE SCALE GENOMIC DNA]</scope>
    <source>
        <strain evidence="2 3">CSC2</strain>
    </source>
</reference>
<evidence type="ECO:0000256" key="1">
    <source>
        <dbReference type="SAM" id="Phobius"/>
    </source>
</evidence>
<feature type="transmembrane region" description="Helical" evidence="1">
    <location>
        <begin position="64"/>
        <end position="81"/>
    </location>
</feature>